<dbReference type="EMBL" id="BK035411">
    <property type="protein sequence ID" value="DAG99388.1"/>
    <property type="molecule type" value="Genomic_DNA"/>
</dbReference>
<organism evidence="1">
    <name type="scientific">Ackermannviridae sp</name>
    <dbReference type="NCBI Taxonomy" id="2831612"/>
    <lineage>
        <taxon>Viruses</taxon>
        <taxon>Duplodnaviria</taxon>
        <taxon>Heunggongvirae</taxon>
        <taxon>Uroviricota</taxon>
        <taxon>Caudoviricetes</taxon>
        <taxon>Pantevenvirales</taxon>
        <taxon>Ackermannviridae</taxon>
    </lineage>
</organism>
<name>A0A8S5VVZ1_9CAUD</name>
<evidence type="ECO:0000313" key="1">
    <source>
        <dbReference type="EMBL" id="DAG99388.1"/>
    </source>
</evidence>
<reference evidence="1" key="1">
    <citation type="journal article" date="2021" name="Proc. Natl. Acad. Sci. U.S.A.">
        <title>A Catalog of Tens of Thousands of Viruses from Human Metagenomes Reveals Hidden Associations with Chronic Diseases.</title>
        <authorList>
            <person name="Tisza M.J."/>
            <person name="Buck C.B."/>
        </authorList>
    </citation>
    <scope>NUCLEOTIDE SEQUENCE</scope>
    <source>
        <strain evidence="1">CtY4J10</strain>
    </source>
</reference>
<protein>
    <submittedName>
        <fullName evidence="1">Uncharacterized protein</fullName>
    </submittedName>
</protein>
<accession>A0A8S5VVZ1</accession>
<proteinExistence type="predicted"/>
<sequence>MYNCFVVHCIGYSFRHRHHNRHRILCYSRCYIRPDSLNRYLQNLSLLYILQRIRLYILRVFHSHNLRIYLCHTLRGNGFRTFPNNPFLLQHTHRYMQHFLYLCFAHYSITSNTAMYTQQLQALQSIRELFVLLARPP</sequence>